<proteinExistence type="predicted"/>
<accession>A0ABQ3CBA4</accession>
<comment type="caution">
    <text evidence="1">The sequence shown here is derived from an EMBL/GenBank/DDBJ whole genome shotgun (WGS) entry which is preliminary data.</text>
</comment>
<dbReference type="Proteomes" id="UP000624183">
    <property type="component" value="Unassembled WGS sequence"/>
</dbReference>
<organism evidence="1 2">
    <name type="scientific">Streptomyces rubiginosohelvolus</name>
    <dbReference type="NCBI Taxonomy" id="67362"/>
    <lineage>
        <taxon>Bacteria</taxon>
        <taxon>Bacillati</taxon>
        <taxon>Actinomycetota</taxon>
        <taxon>Actinomycetes</taxon>
        <taxon>Kitasatosporales</taxon>
        <taxon>Streptomycetaceae</taxon>
        <taxon>Streptomyces</taxon>
    </lineage>
</organism>
<protein>
    <submittedName>
        <fullName evidence="1">Uncharacterized protein</fullName>
    </submittedName>
</protein>
<name>A0ABQ3CBA4_9ACTN</name>
<sequence>MQDFETIPLDARRAENVHYATDNRIRAFAQAMWRMKTGKTREDWLALGKDHPDNLIPEARGWVRAAVAASILEPPERDTEMDAAYEAMVAARGTR</sequence>
<gene>
    <name evidence="1" type="ORF">GCM10010328_66560</name>
</gene>
<evidence type="ECO:0000313" key="1">
    <source>
        <dbReference type="EMBL" id="GGZ82827.1"/>
    </source>
</evidence>
<dbReference type="EMBL" id="BMUW01000028">
    <property type="protein sequence ID" value="GGZ82827.1"/>
    <property type="molecule type" value="Genomic_DNA"/>
</dbReference>
<keyword evidence="2" id="KW-1185">Reference proteome</keyword>
<evidence type="ECO:0000313" key="2">
    <source>
        <dbReference type="Proteomes" id="UP000624183"/>
    </source>
</evidence>
<reference evidence="2" key="1">
    <citation type="journal article" date="2019" name="Int. J. Syst. Evol. Microbiol.">
        <title>The Global Catalogue of Microorganisms (GCM) 10K type strain sequencing project: providing services to taxonomists for standard genome sequencing and annotation.</title>
        <authorList>
            <consortium name="The Broad Institute Genomics Platform"/>
            <consortium name="The Broad Institute Genome Sequencing Center for Infectious Disease"/>
            <person name="Wu L."/>
            <person name="Ma J."/>
        </authorList>
    </citation>
    <scope>NUCLEOTIDE SEQUENCE [LARGE SCALE GENOMIC DNA]</scope>
    <source>
        <strain evidence="2">JCM 4602</strain>
    </source>
</reference>